<protein>
    <submittedName>
        <fullName evidence="1">Uncharacterized protein</fullName>
    </submittedName>
</protein>
<dbReference type="Proteomes" id="UP000198619">
    <property type="component" value="Unassembled WGS sequence"/>
</dbReference>
<accession>A0A1I0YYG3</accession>
<reference evidence="1 2" key="1">
    <citation type="submission" date="2016-10" db="EMBL/GenBank/DDBJ databases">
        <authorList>
            <person name="de Groot N.N."/>
        </authorList>
    </citation>
    <scope>NUCLEOTIDE SEQUENCE [LARGE SCALE GENOMIC DNA]</scope>
    <source>
        <strain evidence="1 2">DSM 12271</strain>
    </source>
</reference>
<proteinExistence type="predicted"/>
<dbReference type="EMBL" id="FOKI01000016">
    <property type="protein sequence ID" value="SFB18394.1"/>
    <property type="molecule type" value="Genomic_DNA"/>
</dbReference>
<sequence>MIDIYYQETDAFLERLKNLSFIFFIKTIVNPYIGDYFIKNNENIKSWHSKCY</sequence>
<name>A0A1I0YYG3_9CLOT</name>
<dbReference type="STRING" id="84698.SAMN04488528_101628"/>
<organism evidence="1 2">
    <name type="scientific">Clostridium frigidicarnis</name>
    <dbReference type="NCBI Taxonomy" id="84698"/>
    <lineage>
        <taxon>Bacteria</taxon>
        <taxon>Bacillati</taxon>
        <taxon>Bacillota</taxon>
        <taxon>Clostridia</taxon>
        <taxon>Eubacteriales</taxon>
        <taxon>Clostridiaceae</taxon>
        <taxon>Clostridium</taxon>
    </lineage>
</organism>
<gene>
    <name evidence="1" type="ORF">SAMN04488528_101628</name>
</gene>
<keyword evidence="2" id="KW-1185">Reference proteome</keyword>
<evidence type="ECO:0000313" key="2">
    <source>
        <dbReference type="Proteomes" id="UP000198619"/>
    </source>
</evidence>
<dbReference type="AlphaFoldDB" id="A0A1I0YYG3"/>
<evidence type="ECO:0000313" key="1">
    <source>
        <dbReference type="EMBL" id="SFB18394.1"/>
    </source>
</evidence>